<comment type="caution">
    <text evidence="10">The sequence shown here is derived from an EMBL/GenBank/DDBJ whole genome shotgun (WGS) entry which is preliminary data.</text>
</comment>
<dbReference type="GO" id="GO:0004301">
    <property type="term" value="F:epoxide hydrolase activity"/>
    <property type="evidence" value="ECO:0007669"/>
    <property type="project" value="UniProtKB-EC"/>
</dbReference>
<comment type="function">
    <text evidence="6">Epoxide hydrolase involved in the biosynthesis of cucurbitacin and mogroside tetracyclic triterpene natural products (e.g. siamenoside I and mogrosides IV, V and VI). Cucurbitacins have cytotoxic properties and exhibit deterrent taste as a defense barrier against herbivores. Mogrosides are nonsugar highly oxygenated compounds used as high-intensity zero-calorie sweeteners; they also possess pharmacological properties such as regulating immunity, lowering blood sugar and lipid levels, protecting the liver, and acting as antioxidants and antitumor agents. Catalyzes the hydrolysis of aromatic epoxide-containing substrates, such as the conversion of 24,25-epoxycucurbitadienol to 24,25-dihydroxycucurbitadienol.</text>
</comment>
<comment type="similarity">
    <text evidence="4">Belongs to the AB hydrolase superfamily. Epoxide hydrolase family.</text>
</comment>
<organism evidence="10 11">
    <name type="scientific">Dillenia turbinata</name>
    <dbReference type="NCBI Taxonomy" id="194707"/>
    <lineage>
        <taxon>Eukaryota</taxon>
        <taxon>Viridiplantae</taxon>
        <taxon>Streptophyta</taxon>
        <taxon>Embryophyta</taxon>
        <taxon>Tracheophyta</taxon>
        <taxon>Spermatophyta</taxon>
        <taxon>Magnoliopsida</taxon>
        <taxon>eudicotyledons</taxon>
        <taxon>Gunneridae</taxon>
        <taxon>Pentapetalae</taxon>
        <taxon>Dilleniales</taxon>
        <taxon>Dilleniaceae</taxon>
        <taxon>Dillenia</taxon>
    </lineage>
</organism>
<evidence type="ECO:0000256" key="6">
    <source>
        <dbReference type="ARBA" id="ARBA00058358"/>
    </source>
</evidence>
<dbReference type="FunFam" id="3.40.50.1820:FF:000161">
    <property type="entry name" value="Epoxide hydrolase"/>
    <property type="match status" value="1"/>
</dbReference>
<sequence>MRSLASRKVSIRWACVAFFVAHTLIRSSHKTQPTTQTHPQTDEPTENMSEIQHKTAFLNGINLHIAESGPSDGPIVLLLHGFPELWYSWRHQIPALSAHGYRVVAPDLRGYGDSDKPESFSSYTYYQVVGDLVALIDWLGAEKVFVVAHDWGAVIAWYLSLFRPDRVKAMVSLSFAFSPRNPQFKPIAALKALYGDDYYIVRFQEPGEIEARIAEVGTEHFLRFILTYRDPKPLILPKGNEFGTGPIPLPSWLSEDDVKFYTSKYEQTGFTAPINYYRALDFGWELTAPWTKSQVKVPVKFLVGDLDLTYNSYGAKEYIHGGGFKRDVPLLEDVVVMENVGHFIHEEKPDEVNKHIIDFFQKF</sequence>
<evidence type="ECO:0000256" key="5">
    <source>
        <dbReference type="ARBA" id="ARBA00051067"/>
    </source>
</evidence>
<dbReference type="PRINTS" id="PR00412">
    <property type="entry name" value="EPOXHYDRLASE"/>
</dbReference>
<comment type="pathway">
    <text evidence="1">Secondary metabolite biosynthesis; terpenoid biosynthesis.</text>
</comment>
<dbReference type="Gene3D" id="3.40.50.1820">
    <property type="entry name" value="alpha/beta hydrolase"/>
    <property type="match status" value="1"/>
</dbReference>
<feature type="domain" description="AB hydrolase-1" evidence="9">
    <location>
        <begin position="74"/>
        <end position="349"/>
    </location>
</feature>
<evidence type="ECO:0000256" key="8">
    <source>
        <dbReference type="SAM" id="MobiDB-lite"/>
    </source>
</evidence>
<dbReference type="EC" id="3.3.2.10" evidence="2"/>
<name>A0AAN8VM38_9MAGN</name>
<evidence type="ECO:0000259" key="9">
    <source>
        <dbReference type="Pfam" id="PF00561"/>
    </source>
</evidence>
<evidence type="ECO:0000256" key="2">
    <source>
        <dbReference type="ARBA" id="ARBA00013006"/>
    </source>
</evidence>
<gene>
    <name evidence="10" type="ORF">RJ641_004287</name>
</gene>
<comment type="catalytic activity">
    <reaction evidence="5">
        <text>an epoxide + H2O = an ethanediol</text>
        <dbReference type="Rhea" id="RHEA:19037"/>
        <dbReference type="ChEBI" id="CHEBI:15377"/>
        <dbReference type="ChEBI" id="CHEBI:32955"/>
        <dbReference type="ChEBI" id="CHEBI:140594"/>
        <dbReference type="EC" id="3.3.2.10"/>
    </reaction>
    <physiologicalReaction direction="left-to-right" evidence="5">
        <dbReference type="Rhea" id="RHEA:19038"/>
    </physiologicalReaction>
</comment>
<proteinExistence type="inferred from homology"/>
<dbReference type="PANTHER" id="PTHR43329">
    <property type="entry name" value="EPOXIDE HYDROLASE"/>
    <property type="match status" value="1"/>
</dbReference>
<evidence type="ECO:0000256" key="7">
    <source>
        <dbReference type="ARBA" id="ARBA00093212"/>
    </source>
</evidence>
<dbReference type="InterPro" id="IPR000073">
    <property type="entry name" value="AB_hydrolase_1"/>
</dbReference>
<evidence type="ECO:0000313" key="10">
    <source>
        <dbReference type="EMBL" id="KAK6930193.1"/>
    </source>
</evidence>
<keyword evidence="11" id="KW-1185">Reference proteome</keyword>
<comment type="catalytic activity">
    <reaction evidence="7">
        <text>(24S)-24,25-epoxycucurbitadienol + H2O = (24R)-24,25-dihydroxycucurbitadienol</text>
        <dbReference type="Rhea" id="RHEA:81855"/>
        <dbReference type="ChEBI" id="CHEBI:15377"/>
        <dbReference type="ChEBI" id="CHEBI:229949"/>
        <dbReference type="ChEBI" id="CHEBI:229950"/>
    </reaction>
    <physiologicalReaction direction="left-to-right" evidence="7">
        <dbReference type="Rhea" id="RHEA:81856"/>
    </physiologicalReaction>
</comment>
<keyword evidence="3 10" id="KW-0378">Hydrolase</keyword>
<dbReference type="AlphaFoldDB" id="A0AAN8VM38"/>
<evidence type="ECO:0000313" key="11">
    <source>
        <dbReference type="Proteomes" id="UP001370490"/>
    </source>
</evidence>
<accession>A0AAN8VM38</accession>
<reference evidence="10 11" key="1">
    <citation type="submission" date="2023-12" db="EMBL/GenBank/DDBJ databases">
        <title>A high-quality genome assembly for Dillenia turbinata (Dilleniales).</title>
        <authorList>
            <person name="Chanderbali A."/>
        </authorList>
    </citation>
    <scope>NUCLEOTIDE SEQUENCE [LARGE SCALE GENOMIC DNA]</scope>
    <source>
        <strain evidence="10">LSX21</strain>
        <tissue evidence="10">Leaf</tissue>
    </source>
</reference>
<dbReference type="Pfam" id="PF00561">
    <property type="entry name" value="Abhydrolase_1"/>
    <property type="match status" value="1"/>
</dbReference>
<dbReference type="PRINTS" id="PR00111">
    <property type="entry name" value="ABHYDROLASE"/>
</dbReference>
<evidence type="ECO:0000256" key="3">
    <source>
        <dbReference type="ARBA" id="ARBA00022801"/>
    </source>
</evidence>
<dbReference type="SUPFAM" id="SSF53474">
    <property type="entry name" value="alpha/beta-Hydrolases"/>
    <property type="match status" value="1"/>
</dbReference>
<dbReference type="InterPro" id="IPR000639">
    <property type="entry name" value="Epox_hydrolase-like"/>
</dbReference>
<protein>
    <recommendedName>
        <fullName evidence="2">soluble epoxide hydrolase</fullName>
        <ecNumber evidence="2">3.3.2.10</ecNumber>
    </recommendedName>
</protein>
<dbReference type="Proteomes" id="UP001370490">
    <property type="component" value="Unassembled WGS sequence"/>
</dbReference>
<feature type="region of interest" description="Disordered" evidence="8">
    <location>
        <begin position="29"/>
        <end position="48"/>
    </location>
</feature>
<dbReference type="EMBL" id="JBAMMX010000012">
    <property type="protein sequence ID" value="KAK6930193.1"/>
    <property type="molecule type" value="Genomic_DNA"/>
</dbReference>
<dbReference type="InterPro" id="IPR029058">
    <property type="entry name" value="AB_hydrolase_fold"/>
</dbReference>
<evidence type="ECO:0000256" key="1">
    <source>
        <dbReference type="ARBA" id="ARBA00004721"/>
    </source>
</evidence>
<evidence type="ECO:0000256" key="4">
    <source>
        <dbReference type="ARBA" id="ARBA00038334"/>
    </source>
</evidence>